<dbReference type="EC" id="2.4.1.1" evidence="2"/>
<accession>A0A8S1JRV5</accession>
<comment type="similarity">
    <text evidence="1 2">Belongs to the glycogen phosphorylase family.</text>
</comment>
<keyword evidence="2" id="KW-0808">Transferase</keyword>
<evidence type="ECO:0000256" key="1">
    <source>
        <dbReference type="ARBA" id="ARBA00006047"/>
    </source>
</evidence>
<dbReference type="PANTHER" id="PTHR11468">
    <property type="entry name" value="GLYCOGEN PHOSPHORYLASE"/>
    <property type="match status" value="1"/>
</dbReference>
<sequence>MIPAPDISQHISTAGKEASSTSNMKFVRSRDGFNIEFSQEVGLNDIYIYLELKLKKSHNQLIQ</sequence>
<dbReference type="GO" id="GO:0030170">
    <property type="term" value="F:pyridoxal phosphate binding"/>
    <property type="evidence" value="ECO:0007669"/>
    <property type="project" value="TreeGrafter"/>
</dbReference>
<keyword evidence="4" id="KW-1185">Reference proteome</keyword>
<dbReference type="EMBL" id="CAJJDM010000004">
    <property type="protein sequence ID" value="CAD8044775.1"/>
    <property type="molecule type" value="Genomic_DNA"/>
</dbReference>
<dbReference type="GO" id="GO:0005980">
    <property type="term" value="P:glycogen catabolic process"/>
    <property type="evidence" value="ECO:0007669"/>
    <property type="project" value="TreeGrafter"/>
</dbReference>
<keyword evidence="2" id="KW-0328">Glycosyltransferase</keyword>
<dbReference type="AlphaFoldDB" id="A0A8S1JRV5"/>
<dbReference type="GO" id="GO:0008184">
    <property type="term" value="F:glycogen phosphorylase activity"/>
    <property type="evidence" value="ECO:0007669"/>
    <property type="project" value="InterPro"/>
</dbReference>
<keyword evidence="2" id="KW-0119">Carbohydrate metabolism</keyword>
<reference evidence="3" key="1">
    <citation type="submission" date="2021-01" db="EMBL/GenBank/DDBJ databases">
        <authorList>
            <consortium name="Genoscope - CEA"/>
            <person name="William W."/>
        </authorList>
    </citation>
    <scope>NUCLEOTIDE SEQUENCE</scope>
</reference>
<name>A0A8S1JRV5_PARPR</name>
<evidence type="ECO:0000256" key="2">
    <source>
        <dbReference type="RuleBase" id="RU000587"/>
    </source>
</evidence>
<dbReference type="Pfam" id="PF00343">
    <property type="entry name" value="Phosphorylase"/>
    <property type="match status" value="1"/>
</dbReference>
<organism evidence="3 4">
    <name type="scientific">Paramecium primaurelia</name>
    <dbReference type="NCBI Taxonomy" id="5886"/>
    <lineage>
        <taxon>Eukaryota</taxon>
        <taxon>Sar</taxon>
        <taxon>Alveolata</taxon>
        <taxon>Ciliophora</taxon>
        <taxon>Intramacronucleata</taxon>
        <taxon>Oligohymenophorea</taxon>
        <taxon>Peniculida</taxon>
        <taxon>Parameciidae</taxon>
        <taxon>Paramecium</taxon>
    </lineage>
</organism>
<dbReference type="InterPro" id="IPR000811">
    <property type="entry name" value="Glyco_trans_35"/>
</dbReference>
<proteinExistence type="inferred from homology"/>
<dbReference type="Proteomes" id="UP000688137">
    <property type="component" value="Unassembled WGS sequence"/>
</dbReference>
<gene>
    <name evidence="3" type="ORF">PPRIM_AZ9-3.1.T0080344</name>
</gene>
<evidence type="ECO:0000313" key="4">
    <source>
        <dbReference type="Proteomes" id="UP000688137"/>
    </source>
</evidence>
<protein>
    <recommendedName>
        <fullName evidence="2">Alpha-1,4 glucan phosphorylase</fullName>
        <ecNumber evidence="2">2.4.1.1</ecNumber>
    </recommendedName>
</protein>
<comment type="catalytic activity">
    <reaction evidence="2">
        <text>[(1-&gt;4)-alpha-D-glucosyl](n) + phosphate = [(1-&gt;4)-alpha-D-glucosyl](n-1) + alpha-D-glucose 1-phosphate</text>
        <dbReference type="Rhea" id="RHEA:41732"/>
        <dbReference type="Rhea" id="RHEA-COMP:9584"/>
        <dbReference type="Rhea" id="RHEA-COMP:9586"/>
        <dbReference type="ChEBI" id="CHEBI:15444"/>
        <dbReference type="ChEBI" id="CHEBI:43474"/>
        <dbReference type="ChEBI" id="CHEBI:58601"/>
        <dbReference type="EC" id="2.4.1.1"/>
    </reaction>
</comment>
<keyword evidence="2" id="KW-0663">Pyridoxal phosphate</keyword>
<dbReference type="GO" id="GO:0005737">
    <property type="term" value="C:cytoplasm"/>
    <property type="evidence" value="ECO:0007669"/>
    <property type="project" value="TreeGrafter"/>
</dbReference>
<dbReference type="PANTHER" id="PTHR11468:SF3">
    <property type="entry name" value="GLYCOGEN PHOSPHORYLASE, LIVER FORM"/>
    <property type="match status" value="1"/>
</dbReference>
<comment type="caution">
    <text evidence="3">The sequence shown here is derived from an EMBL/GenBank/DDBJ whole genome shotgun (WGS) entry which is preliminary data.</text>
</comment>
<evidence type="ECO:0000313" key="3">
    <source>
        <dbReference type="EMBL" id="CAD8044775.1"/>
    </source>
</evidence>
<comment type="function">
    <text evidence="2">Allosteric enzyme that catalyzes the rate-limiting step in glycogen catabolism, the phosphorolytic cleavage of glycogen to produce glucose-1-phosphate, and plays a central role in maintaining cellular and organismal glucose homeostasis.</text>
</comment>
<comment type="cofactor">
    <cofactor evidence="2">
        <name>pyridoxal 5'-phosphate</name>
        <dbReference type="ChEBI" id="CHEBI:597326"/>
    </cofactor>
</comment>